<feature type="chain" id="PRO_5032923907" description="Polygalacturonase QRT3" evidence="1">
    <location>
        <begin position="22"/>
        <end position="547"/>
    </location>
</feature>
<evidence type="ECO:0000256" key="1">
    <source>
        <dbReference type="SAM" id="SignalP"/>
    </source>
</evidence>
<gene>
    <name evidence="2" type="ORF">HPP92_003765</name>
</gene>
<reference evidence="2 3" key="1">
    <citation type="journal article" date="2020" name="Nat. Food">
        <title>A phased Vanilla planifolia genome enables genetic improvement of flavour and production.</title>
        <authorList>
            <person name="Hasing T."/>
            <person name="Tang H."/>
            <person name="Brym M."/>
            <person name="Khazi F."/>
            <person name="Huang T."/>
            <person name="Chambers A.H."/>
        </authorList>
    </citation>
    <scope>NUCLEOTIDE SEQUENCE [LARGE SCALE GENOMIC DNA]</scope>
    <source>
        <tissue evidence="2">Leaf</tissue>
    </source>
</reference>
<dbReference type="OrthoDB" id="605556at2759"/>
<feature type="signal peptide" evidence="1">
    <location>
        <begin position="1"/>
        <end position="21"/>
    </location>
</feature>
<name>A0A835VNU6_VANPL</name>
<comment type="caution">
    <text evidence="2">The sequence shown here is derived from an EMBL/GenBank/DDBJ whole genome shotgun (WGS) entry which is preliminary data.</text>
</comment>
<dbReference type="Gene3D" id="2.160.20.10">
    <property type="entry name" value="Single-stranded right-handed beta-helix, Pectin lyase-like"/>
    <property type="match status" value="1"/>
</dbReference>
<proteinExistence type="predicted"/>
<evidence type="ECO:0008006" key="4">
    <source>
        <dbReference type="Google" id="ProtNLM"/>
    </source>
</evidence>
<dbReference type="PANTHER" id="PTHR33928:SF2">
    <property type="entry name" value="PECTATE LYASE SUPERFAMILY PROTEIN DOMAIN-CONTAINING PROTEIN-RELATED"/>
    <property type="match status" value="1"/>
</dbReference>
<organism evidence="2 3">
    <name type="scientific">Vanilla planifolia</name>
    <name type="common">Vanilla</name>
    <dbReference type="NCBI Taxonomy" id="51239"/>
    <lineage>
        <taxon>Eukaryota</taxon>
        <taxon>Viridiplantae</taxon>
        <taxon>Streptophyta</taxon>
        <taxon>Embryophyta</taxon>
        <taxon>Tracheophyta</taxon>
        <taxon>Spermatophyta</taxon>
        <taxon>Magnoliopsida</taxon>
        <taxon>Liliopsida</taxon>
        <taxon>Asparagales</taxon>
        <taxon>Orchidaceae</taxon>
        <taxon>Vanilloideae</taxon>
        <taxon>Vanilleae</taxon>
        <taxon>Vanilla</taxon>
    </lineage>
</organism>
<dbReference type="AlphaFoldDB" id="A0A835VNU6"/>
<dbReference type="EMBL" id="JADCNM010000001">
    <property type="protein sequence ID" value="KAG0503693.1"/>
    <property type="molecule type" value="Genomic_DNA"/>
</dbReference>
<dbReference type="InterPro" id="IPR011050">
    <property type="entry name" value="Pectin_lyase_fold/virulence"/>
</dbReference>
<dbReference type="SUPFAM" id="SSF51126">
    <property type="entry name" value="Pectin lyase-like"/>
    <property type="match status" value="1"/>
</dbReference>
<dbReference type="InterPro" id="IPR012334">
    <property type="entry name" value="Pectin_lyas_fold"/>
</dbReference>
<evidence type="ECO:0000313" key="2">
    <source>
        <dbReference type="EMBL" id="KAG0503693.1"/>
    </source>
</evidence>
<accession>A0A835VNU6</accession>
<protein>
    <recommendedName>
        <fullName evidence="4">Polygalacturonase QRT3</fullName>
    </recommendedName>
</protein>
<dbReference type="PANTHER" id="PTHR33928">
    <property type="entry name" value="POLYGALACTURONASE QRT3"/>
    <property type="match status" value="1"/>
</dbReference>
<dbReference type="InterPro" id="IPR039279">
    <property type="entry name" value="QRT3-like"/>
</dbReference>
<dbReference type="GO" id="GO:0004650">
    <property type="term" value="F:polygalacturonase activity"/>
    <property type="evidence" value="ECO:0007669"/>
    <property type="project" value="InterPro"/>
</dbReference>
<keyword evidence="1" id="KW-0732">Signal</keyword>
<dbReference type="Proteomes" id="UP000639772">
    <property type="component" value="Chromosome 1"/>
</dbReference>
<sequence>MGPSNLLTAFLIFSLLALSSTHENGGFALGDADAQEDLENRAYIDDQEDYEEYRSRPSDAGLFYRRRLQRVQQRHRKLLGDSPQSAGSLSGARIFNVINYGADPSGVLDSADAITQAVNAAFSEQKGSELLPGINNLGGVVLDLAGGIYNISSPIRFPPGGGNVLVQRGTLRASPGFPGDGYIIELVSPESKRLDRMAMADSNKAAAPKNVGIYYEDITFRDVVFDGSFIGGGLLVVDSARTRIDDCFFIHFGTDGMLVEGGHETYVASTFVGQYLTIGGDPRERNFSGIGIDLASNDNALTDVVIFSAGKGVVLRGQANMITGVHCYNKATGFGGVGIDVKLPGNSATRIDNSYLDYTGIVLEDPTQVRITNSHSRASCSTKLLNEDFLQVHVTNCFFLGDGNILLKSIKGEISGLTIVNNMFVGSHTNVPIVTLDQSNVPFTSVDQVVIDQNNVNGMMLKSTVGKKTVSGNGTKWSADFSNLLVFPRHIKHLQYSFLVRGRTFPKHAVTEVKDNVVVVEADKPVDAIVTVSVDQNLMQGEKSDYY</sequence>
<evidence type="ECO:0000313" key="3">
    <source>
        <dbReference type="Proteomes" id="UP000639772"/>
    </source>
</evidence>